<proteinExistence type="predicted"/>
<protein>
    <submittedName>
        <fullName evidence="2">Uncharacterized protein</fullName>
    </submittedName>
</protein>
<evidence type="ECO:0000256" key="1">
    <source>
        <dbReference type="SAM" id="MobiDB-lite"/>
    </source>
</evidence>
<keyword evidence="3" id="KW-1185">Reference proteome</keyword>
<organism evidence="2 3">
    <name type="scientific">Kalanchoe fedtschenkoi</name>
    <name type="common">Lavender scallops</name>
    <name type="synonym">South American air plant</name>
    <dbReference type="NCBI Taxonomy" id="63787"/>
    <lineage>
        <taxon>Eukaryota</taxon>
        <taxon>Viridiplantae</taxon>
        <taxon>Streptophyta</taxon>
        <taxon>Embryophyta</taxon>
        <taxon>Tracheophyta</taxon>
        <taxon>Spermatophyta</taxon>
        <taxon>Magnoliopsida</taxon>
        <taxon>eudicotyledons</taxon>
        <taxon>Gunneridae</taxon>
        <taxon>Pentapetalae</taxon>
        <taxon>Saxifragales</taxon>
        <taxon>Crassulaceae</taxon>
        <taxon>Kalanchoe</taxon>
    </lineage>
</organism>
<dbReference type="Proteomes" id="UP000594263">
    <property type="component" value="Unplaced"/>
</dbReference>
<dbReference type="Gramene" id="Kaladp0011s0858.1.v1.1">
    <property type="protein sequence ID" value="Kaladp0011s0858.1.v1.1"/>
    <property type="gene ID" value="Kaladp0011s0858.v1.1"/>
</dbReference>
<name>A0A7N0RIJ0_KALFE</name>
<reference evidence="2" key="1">
    <citation type="submission" date="2021-01" db="UniProtKB">
        <authorList>
            <consortium name="EnsemblPlants"/>
        </authorList>
    </citation>
    <scope>IDENTIFICATION</scope>
</reference>
<evidence type="ECO:0000313" key="2">
    <source>
        <dbReference type="EnsemblPlants" id="Kaladp0011s0858.1.v1.1"/>
    </source>
</evidence>
<dbReference type="AlphaFoldDB" id="A0A7N0RIJ0"/>
<evidence type="ECO:0000313" key="3">
    <source>
        <dbReference type="Proteomes" id="UP000594263"/>
    </source>
</evidence>
<dbReference type="EnsemblPlants" id="Kaladp0011s0858.1.v1.1">
    <property type="protein sequence ID" value="Kaladp0011s0858.1.v1.1"/>
    <property type="gene ID" value="Kaladp0011s0858.v1.1"/>
</dbReference>
<sequence>MRRQGQHYNQSGDGYEDQMRDAASQRLGPRPVGGNFQRREQGFSYEKVRDFANARDEEQWRSGRDGSSVSNPLDSYMLNEGKLLLSLFFLGWTMHQKSNLPSIKGGSGQEQFMWF</sequence>
<feature type="region of interest" description="Disordered" evidence="1">
    <location>
        <begin position="1"/>
        <end position="39"/>
    </location>
</feature>
<feature type="compositionally biased region" description="Polar residues" evidence="1">
    <location>
        <begin position="1"/>
        <end position="12"/>
    </location>
</feature>
<accession>A0A7N0RIJ0</accession>